<feature type="domain" description="Peripheral subunit-binding (PSBD)" evidence="7">
    <location>
        <begin position="125"/>
        <end position="162"/>
    </location>
</feature>
<protein>
    <recommendedName>
        <fullName evidence="4">Dihydrolipoamide acetyltransferase component of pyruvate dehydrogenase complex</fullName>
        <ecNumber evidence="4">2.3.1.-</ecNumber>
    </recommendedName>
</protein>
<dbReference type="Gene3D" id="2.40.50.100">
    <property type="match status" value="1"/>
</dbReference>
<dbReference type="PROSITE" id="PS51826">
    <property type="entry name" value="PSBD"/>
    <property type="match status" value="1"/>
</dbReference>
<dbReference type="Pfam" id="PF00364">
    <property type="entry name" value="Biotin_lipoyl"/>
    <property type="match status" value="1"/>
</dbReference>
<dbReference type="PROSITE" id="PS00189">
    <property type="entry name" value="LIPOYL"/>
    <property type="match status" value="1"/>
</dbReference>
<feature type="region of interest" description="Disordered" evidence="5">
    <location>
        <begin position="77"/>
        <end position="123"/>
    </location>
</feature>
<dbReference type="GO" id="GO:0016746">
    <property type="term" value="F:acyltransferase activity"/>
    <property type="evidence" value="ECO:0007669"/>
    <property type="project" value="UniProtKB-KW"/>
</dbReference>
<evidence type="ECO:0000256" key="1">
    <source>
        <dbReference type="ARBA" id="ARBA00001938"/>
    </source>
</evidence>
<dbReference type="GO" id="GO:0045254">
    <property type="term" value="C:pyruvate dehydrogenase complex"/>
    <property type="evidence" value="ECO:0007669"/>
    <property type="project" value="InterPro"/>
</dbReference>
<dbReference type="PANTHER" id="PTHR23151">
    <property type="entry name" value="DIHYDROLIPOAMIDE ACETYL/SUCCINYL-TRANSFERASE-RELATED"/>
    <property type="match status" value="1"/>
</dbReference>
<proteinExistence type="inferred from homology"/>
<dbReference type="InterPro" id="IPR023213">
    <property type="entry name" value="CAT-like_dom_sf"/>
</dbReference>
<dbReference type="SUPFAM" id="SSF52777">
    <property type="entry name" value="CoA-dependent acyltransferases"/>
    <property type="match status" value="1"/>
</dbReference>
<dbReference type="RefSeq" id="WP_144001630.1">
    <property type="nucleotide sequence ID" value="NZ_CP040916.1"/>
</dbReference>
<feature type="compositionally biased region" description="Basic and acidic residues" evidence="5">
    <location>
        <begin position="83"/>
        <end position="93"/>
    </location>
</feature>
<evidence type="ECO:0000313" key="8">
    <source>
        <dbReference type="EMBL" id="QDQ10028.1"/>
    </source>
</evidence>
<comment type="similarity">
    <text evidence="2 4">Belongs to the 2-oxoacid dehydrogenase family.</text>
</comment>
<evidence type="ECO:0000256" key="4">
    <source>
        <dbReference type="RuleBase" id="RU003423"/>
    </source>
</evidence>
<dbReference type="InterPro" id="IPR004167">
    <property type="entry name" value="PSBD"/>
</dbReference>
<keyword evidence="3 4" id="KW-0450">Lipoyl</keyword>
<reference evidence="8 9" key="1">
    <citation type="journal article" date="2019" name="J. Ind. Microbiol. Biotechnol.">
        <title>The complete genomic sequence of Streptomyces spectabilis NRRL-2792 and identification of secondary metabolite biosynthetic gene clusters.</title>
        <authorList>
            <person name="Sinha A."/>
            <person name="Phillips-Salemka S."/>
            <person name="Niraula T.A."/>
            <person name="Short K.A."/>
            <person name="Niraula N.P."/>
        </authorList>
    </citation>
    <scope>NUCLEOTIDE SEQUENCE [LARGE SCALE GENOMIC DNA]</scope>
    <source>
        <strain evidence="8 9">NRRL 2792</strain>
    </source>
</reference>
<dbReference type="InterPro" id="IPR011053">
    <property type="entry name" value="Single_hybrid_motif"/>
</dbReference>
<gene>
    <name evidence="8" type="ORF">FH965_05210</name>
</gene>
<dbReference type="PANTHER" id="PTHR23151:SF90">
    <property type="entry name" value="DIHYDROLIPOYLLYSINE-RESIDUE ACETYLTRANSFERASE COMPONENT OF PYRUVATE DEHYDROGENASE COMPLEX, MITOCHONDRIAL-RELATED"/>
    <property type="match status" value="1"/>
</dbReference>
<evidence type="ECO:0000256" key="2">
    <source>
        <dbReference type="ARBA" id="ARBA00007317"/>
    </source>
</evidence>
<evidence type="ECO:0000256" key="5">
    <source>
        <dbReference type="SAM" id="MobiDB-lite"/>
    </source>
</evidence>
<evidence type="ECO:0000313" key="9">
    <source>
        <dbReference type="Proteomes" id="UP000316806"/>
    </source>
</evidence>
<dbReference type="GO" id="GO:0006086">
    <property type="term" value="P:pyruvate decarboxylation to acetyl-CoA"/>
    <property type="evidence" value="ECO:0007669"/>
    <property type="project" value="InterPro"/>
</dbReference>
<dbReference type="InterPro" id="IPR045257">
    <property type="entry name" value="E2/Pdx1"/>
</dbReference>
<dbReference type="PROSITE" id="PS50968">
    <property type="entry name" value="BIOTINYL_LIPOYL"/>
    <property type="match status" value="1"/>
</dbReference>
<dbReference type="CDD" id="cd06849">
    <property type="entry name" value="lipoyl_domain"/>
    <property type="match status" value="1"/>
</dbReference>
<keyword evidence="4" id="KW-0012">Acyltransferase</keyword>
<dbReference type="InterPro" id="IPR001078">
    <property type="entry name" value="2-oxoacid_DH_actylTfrase"/>
</dbReference>
<evidence type="ECO:0000256" key="3">
    <source>
        <dbReference type="ARBA" id="ARBA00022823"/>
    </source>
</evidence>
<organism evidence="8 9">
    <name type="scientific">Streptomyces spectabilis</name>
    <dbReference type="NCBI Taxonomy" id="68270"/>
    <lineage>
        <taxon>Bacteria</taxon>
        <taxon>Bacillati</taxon>
        <taxon>Actinomycetota</taxon>
        <taxon>Actinomycetes</taxon>
        <taxon>Kitasatosporales</taxon>
        <taxon>Streptomycetaceae</taxon>
        <taxon>Streptomyces</taxon>
    </lineage>
</organism>
<dbReference type="SUPFAM" id="SSF51230">
    <property type="entry name" value="Single hybrid motif"/>
    <property type="match status" value="1"/>
</dbReference>
<keyword evidence="4" id="KW-0808">Transferase</keyword>
<dbReference type="Gene3D" id="3.30.559.10">
    <property type="entry name" value="Chloramphenicol acetyltransferase-like domain"/>
    <property type="match status" value="1"/>
</dbReference>
<dbReference type="AlphaFoldDB" id="A0A516R2Z2"/>
<dbReference type="Pfam" id="PF02817">
    <property type="entry name" value="E3_binding"/>
    <property type="match status" value="1"/>
</dbReference>
<dbReference type="EMBL" id="CP040916">
    <property type="protein sequence ID" value="QDQ10028.1"/>
    <property type="molecule type" value="Genomic_DNA"/>
</dbReference>
<comment type="cofactor">
    <cofactor evidence="1 4">
        <name>(R)-lipoate</name>
        <dbReference type="ChEBI" id="CHEBI:83088"/>
    </cofactor>
</comment>
<dbReference type="EC" id="2.3.1.-" evidence="4"/>
<feature type="domain" description="Lipoyl-binding" evidence="6">
    <location>
        <begin position="2"/>
        <end position="77"/>
    </location>
</feature>
<dbReference type="Gene3D" id="4.10.320.10">
    <property type="entry name" value="E3-binding domain"/>
    <property type="match status" value="1"/>
</dbReference>
<dbReference type="InterPro" id="IPR000089">
    <property type="entry name" value="Biotin_lipoyl"/>
</dbReference>
<name>A0A516R2Z2_STRST</name>
<sequence length="398" mass="41577">MAHLLRMPEVAAGTTEAVLRAWPLAPGSAFAPGDVLATVETDKAAVDIEAETDGVLLRRLVAEGAVVRVGAAMAVLGAPGETDTGRPPEESTEPRPGPDGSAGLPPRPSGPGHTPPAASASPRVFGSPLARRLAREAGLAHEDVPGTGPGGRVVRGDVLAAIARRGRPAAPPADGLVPHTRARRASAARLVESKRSAPHFYLRGSARAGELLALRRRLTALDGTPRVSLNDLFVRAAAQAHRAVPALNVRWSEDGVRTYDTVDVAIAVATERGLVTPVLRDADRLPLRALAAATADLTARARAGELRQAELEGGTLTLTNLGMYGTEEFAAIVNPPQTAILALGAARPEAVVVDGEVRAEPVVRATLSVDHRPVDGVVAARWMREFTALLEEPLRLLL</sequence>
<dbReference type="InterPro" id="IPR036625">
    <property type="entry name" value="E3-bd_dom_sf"/>
</dbReference>
<dbReference type="InterPro" id="IPR003016">
    <property type="entry name" value="2-oxoA_DH_lipoyl-BS"/>
</dbReference>
<dbReference type="SUPFAM" id="SSF47005">
    <property type="entry name" value="Peripheral subunit-binding domain of 2-oxo acid dehydrogenase complex"/>
    <property type="match status" value="1"/>
</dbReference>
<evidence type="ECO:0000259" key="6">
    <source>
        <dbReference type="PROSITE" id="PS50968"/>
    </source>
</evidence>
<dbReference type="Proteomes" id="UP000316806">
    <property type="component" value="Chromosome"/>
</dbReference>
<dbReference type="Pfam" id="PF00198">
    <property type="entry name" value="2-oxoacid_dh"/>
    <property type="match status" value="1"/>
</dbReference>
<accession>A0A516R2Z2</accession>
<evidence type="ECO:0000259" key="7">
    <source>
        <dbReference type="PROSITE" id="PS51826"/>
    </source>
</evidence>